<feature type="non-terminal residue" evidence="1">
    <location>
        <position position="379"/>
    </location>
</feature>
<accession>Q4THJ8</accession>
<feature type="non-terminal residue" evidence="1">
    <location>
        <position position="1"/>
    </location>
</feature>
<reference evidence="1" key="2">
    <citation type="submission" date="2004-02" db="EMBL/GenBank/DDBJ databases">
        <authorList>
            <consortium name="Genoscope"/>
            <consortium name="Whitehead Institute Centre for Genome Research"/>
        </authorList>
    </citation>
    <scope>NUCLEOTIDE SEQUENCE</scope>
</reference>
<name>Q4THJ8_TETNG</name>
<dbReference type="OrthoDB" id="374045at2759"/>
<dbReference type="AlphaFoldDB" id="Q4THJ8"/>
<dbReference type="SUPFAM" id="SSF64182">
    <property type="entry name" value="DHH phosphoesterases"/>
    <property type="match status" value="1"/>
</dbReference>
<reference evidence="1" key="1">
    <citation type="journal article" date="2004" name="Nature">
        <title>Genome duplication in the teleost fish Tetraodon nigroviridis reveals the early vertebrate proto-karyotype.</title>
        <authorList>
            <person name="Jaillon O."/>
            <person name="Aury J.-M."/>
            <person name="Brunet F."/>
            <person name="Petit J.-L."/>
            <person name="Stange-Thomann N."/>
            <person name="Mauceli E."/>
            <person name="Bouneau L."/>
            <person name="Fischer C."/>
            <person name="Ozouf-Costaz C."/>
            <person name="Bernot A."/>
            <person name="Nicaud S."/>
            <person name="Jaffe D."/>
            <person name="Fisher S."/>
            <person name="Lutfalla G."/>
            <person name="Dossat C."/>
            <person name="Segurens B."/>
            <person name="Dasilva C."/>
            <person name="Salanoubat M."/>
            <person name="Levy M."/>
            <person name="Boudet N."/>
            <person name="Castellano S."/>
            <person name="Anthouard V."/>
            <person name="Jubin C."/>
            <person name="Castelli V."/>
            <person name="Katinka M."/>
            <person name="Vacherie B."/>
            <person name="Biemont C."/>
            <person name="Skalli Z."/>
            <person name="Cattolico L."/>
            <person name="Poulain J."/>
            <person name="De Berardinis V."/>
            <person name="Cruaud C."/>
            <person name="Duprat S."/>
            <person name="Brottier P."/>
            <person name="Coutanceau J.-P."/>
            <person name="Gouzy J."/>
            <person name="Parra G."/>
            <person name="Lardier G."/>
            <person name="Chapple C."/>
            <person name="McKernan K.J."/>
            <person name="McEwan P."/>
            <person name="Bosak S."/>
            <person name="Kellis M."/>
            <person name="Volff J.-N."/>
            <person name="Guigo R."/>
            <person name="Zody M.C."/>
            <person name="Mesirov J."/>
            <person name="Lindblad-Toh K."/>
            <person name="Birren B."/>
            <person name="Nusbaum C."/>
            <person name="Kahn D."/>
            <person name="Robinson-Rechavi M."/>
            <person name="Laudet V."/>
            <person name="Schachter V."/>
            <person name="Quetier F."/>
            <person name="Saurin W."/>
            <person name="Scarpelli C."/>
            <person name="Wincker P."/>
            <person name="Lander E.S."/>
            <person name="Weissenbach J."/>
            <person name="Roest Crollius H."/>
        </authorList>
    </citation>
    <scope>NUCLEOTIDE SEQUENCE [LARGE SCALE GENOMIC DNA]</scope>
</reference>
<dbReference type="EMBL" id="CAAE01002890">
    <property type="protein sequence ID" value="CAF87634.1"/>
    <property type="molecule type" value="Genomic_DNA"/>
</dbReference>
<dbReference type="Gene3D" id="3.90.1640.10">
    <property type="entry name" value="inorganic pyrophosphatase (n-terminal core)"/>
    <property type="match status" value="1"/>
</dbReference>
<organism evidence="1">
    <name type="scientific">Tetraodon nigroviridis</name>
    <name type="common">Spotted green pufferfish</name>
    <name type="synonym">Chelonodon nigroviridis</name>
    <dbReference type="NCBI Taxonomy" id="99883"/>
    <lineage>
        <taxon>Eukaryota</taxon>
        <taxon>Metazoa</taxon>
        <taxon>Chordata</taxon>
        <taxon>Craniata</taxon>
        <taxon>Vertebrata</taxon>
        <taxon>Euteleostomi</taxon>
        <taxon>Actinopterygii</taxon>
        <taxon>Neopterygii</taxon>
        <taxon>Teleostei</taxon>
        <taxon>Neoteleostei</taxon>
        <taxon>Acanthomorphata</taxon>
        <taxon>Eupercaria</taxon>
        <taxon>Tetraodontiformes</taxon>
        <taxon>Tetradontoidea</taxon>
        <taxon>Tetraodontidae</taxon>
        <taxon>Tetraodon</taxon>
    </lineage>
</organism>
<dbReference type="GO" id="GO:0005737">
    <property type="term" value="C:cytoplasm"/>
    <property type="evidence" value="ECO:0007669"/>
    <property type="project" value="TreeGrafter"/>
</dbReference>
<gene>
    <name evidence="1" type="ORF">GSTENG00000525001</name>
</gene>
<dbReference type="PANTHER" id="PTHR12112:SF47">
    <property type="entry name" value="EXOPOLYPHOSPHATASE PRUNE1"/>
    <property type="match status" value="1"/>
</dbReference>
<comment type="caution">
    <text evidence="1">The sequence shown here is derived from an EMBL/GenBank/DDBJ whole genome shotgun (WGS) entry which is preliminary data.</text>
</comment>
<proteinExistence type="predicted"/>
<dbReference type="KEGG" id="tng:GSTEN00000525G001"/>
<evidence type="ECO:0000313" key="1">
    <source>
        <dbReference type="EMBL" id="CAF87634.1"/>
    </source>
</evidence>
<dbReference type="GO" id="GO:0004309">
    <property type="term" value="F:exopolyphosphatase activity"/>
    <property type="evidence" value="ECO:0007669"/>
    <property type="project" value="TreeGrafter"/>
</dbReference>
<protein>
    <submittedName>
        <fullName evidence="1">(spotted green pufferfish) hypothetical protein</fullName>
    </submittedName>
</protein>
<dbReference type="PANTHER" id="PTHR12112">
    <property type="entry name" value="BNIP - RELATED"/>
    <property type="match status" value="1"/>
</dbReference>
<dbReference type="InterPro" id="IPR038763">
    <property type="entry name" value="DHH_sf"/>
</dbReference>
<sequence length="379" mass="41978">DWDQTKARFHVVLGNEACDVDSMVCSLVYAYFLSKTVRSETLAVPLLNIRQSELVLRSDNVALLRLIRLPPDLLLFRDQLDLLALHRAGRLWLTLVDHNLLPSSDHSLEEAVVEVIDHHLLEREPRRPAPSPWRRWAPAPPWSQNASCRKLRRSWDQQAAQLLYAAVVLDCVNIGPLAGKVTPKDSRLAAALERRFPALPPRGALFQTLNQAKFDVSGLSTEQMLLKDRKSVSGSLNLAVSVLYVALEVRVCSTLLCTPGVSVTARVCVSGLPAEAGLGGRPLRLLCQVRRGPAAAHDRFLHREPGANQRAGCVQPQHGLQGGGTAGPLVLRLAERRYHDNRPLSQASQYLEEAQNQTLRLCPISSLHPHLTAYRQGNL</sequence>